<evidence type="ECO:0000313" key="3">
    <source>
        <dbReference type="Proteomes" id="UP000677054"/>
    </source>
</evidence>
<feature type="compositionally biased region" description="Basic and acidic residues" evidence="1">
    <location>
        <begin position="54"/>
        <end position="64"/>
    </location>
</feature>
<proteinExistence type="predicted"/>
<feature type="region of interest" description="Disordered" evidence="1">
    <location>
        <begin position="53"/>
        <end position="72"/>
    </location>
</feature>
<dbReference type="Proteomes" id="UP000677054">
    <property type="component" value="Unassembled WGS sequence"/>
</dbReference>
<evidence type="ECO:0000313" key="2">
    <source>
        <dbReference type="EMBL" id="CAD7241725.1"/>
    </source>
</evidence>
<protein>
    <submittedName>
        <fullName evidence="2">Uncharacterized protein</fullName>
    </submittedName>
</protein>
<evidence type="ECO:0000256" key="1">
    <source>
        <dbReference type="SAM" id="MobiDB-lite"/>
    </source>
</evidence>
<dbReference type="AlphaFoldDB" id="A0A7R8ZZ36"/>
<dbReference type="EMBL" id="CAJPEV010000168">
    <property type="protein sequence ID" value="CAG0881740.1"/>
    <property type="molecule type" value="Genomic_DNA"/>
</dbReference>
<reference evidence="2" key="1">
    <citation type="submission" date="2020-11" db="EMBL/GenBank/DDBJ databases">
        <authorList>
            <person name="Tran Van P."/>
        </authorList>
    </citation>
    <scope>NUCLEOTIDE SEQUENCE</scope>
</reference>
<name>A0A7R8ZZ36_9CRUS</name>
<feature type="compositionally biased region" description="Polar residues" evidence="1">
    <location>
        <begin position="18"/>
        <end position="32"/>
    </location>
</feature>
<feature type="compositionally biased region" description="Basic and acidic residues" evidence="1">
    <location>
        <begin position="1"/>
        <end position="12"/>
    </location>
</feature>
<dbReference type="EMBL" id="LR899685">
    <property type="protein sequence ID" value="CAD7241725.1"/>
    <property type="molecule type" value="Genomic_DNA"/>
</dbReference>
<accession>A0A7R8ZZ36</accession>
<sequence length="341" mass="39363">MLPRDLQTKTREQPAPSELNTHRLSLQRQDPVTSEYNSRRLFCRVRQALGPALENDHNNNREGQDCSTWNEDEDVDSSKNFWMDHPIPEDCSITVGSFLDPCKIEHGSKRLSRKKSPGFGKSERTQLWEALDNLGKGFESMNLTGTSLQHVAPVCSDVERMMKGAEQTHLDGLSMSRRLREIEVTKLRHQLGILKLGLEDIAQDSLLGLGLQVEEAVKRSKMRLDLLCKQVESWKMYQMKKGHRDALLRTRGILRDAKIARLRSLRNDHGAFEGQVKKSAKCDDQVVLREFRERGNREREIQRDKIRDKKLLQCEGTKTVAQQLHEFNYMYPLLIEYLGIP</sequence>
<gene>
    <name evidence="2" type="ORF">DSTB1V02_LOCUS1705</name>
</gene>
<feature type="region of interest" description="Disordered" evidence="1">
    <location>
        <begin position="1"/>
        <end position="32"/>
    </location>
</feature>
<organism evidence="2">
    <name type="scientific">Darwinula stevensoni</name>
    <dbReference type="NCBI Taxonomy" id="69355"/>
    <lineage>
        <taxon>Eukaryota</taxon>
        <taxon>Metazoa</taxon>
        <taxon>Ecdysozoa</taxon>
        <taxon>Arthropoda</taxon>
        <taxon>Crustacea</taxon>
        <taxon>Oligostraca</taxon>
        <taxon>Ostracoda</taxon>
        <taxon>Podocopa</taxon>
        <taxon>Podocopida</taxon>
        <taxon>Darwinulocopina</taxon>
        <taxon>Darwinuloidea</taxon>
        <taxon>Darwinulidae</taxon>
        <taxon>Darwinula</taxon>
    </lineage>
</organism>
<keyword evidence="3" id="KW-1185">Reference proteome</keyword>